<keyword evidence="1" id="KW-0812">Transmembrane</keyword>
<reference evidence="2 3" key="1">
    <citation type="submission" date="2024-01" db="EMBL/GenBank/DDBJ databases">
        <title>The genomes of 5 underutilized Papilionoideae crops provide insights into root nodulation and disease resistanc.</title>
        <authorList>
            <person name="Yuan L."/>
        </authorList>
    </citation>
    <scope>NUCLEOTIDE SEQUENCE [LARGE SCALE GENOMIC DNA]</scope>
    <source>
        <strain evidence="2">ZHUSHIDOU_FW_LH</strain>
        <tissue evidence="2">Leaf</tissue>
    </source>
</reference>
<dbReference type="EMBL" id="JAYWIO010000004">
    <property type="protein sequence ID" value="KAK7269325.1"/>
    <property type="molecule type" value="Genomic_DNA"/>
</dbReference>
<sequence>MRIPSLPFPSLLVSSDPIASSSVFTSTNKVGASVPEDSRMTESSGKRKYLIIIGINTAFSNRREEIQFVPPGCHKLRIMVSDKVLTHTHYSSFSFLFFLSHPSPPPTLLSHRPPHKTQLGLGLGFFPLFSHSSLSFTLLSLTHTFHSITQSLTSLLSFFILFIYLFILDYSF</sequence>
<comment type="caution">
    <text evidence="2">The sequence shown here is derived from an EMBL/GenBank/DDBJ whole genome shotgun (WGS) entry which is preliminary data.</text>
</comment>
<keyword evidence="3" id="KW-1185">Reference proteome</keyword>
<feature type="transmembrane region" description="Helical" evidence="1">
    <location>
        <begin position="147"/>
        <end position="167"/>
    </location>
</feature>
<keyword evidence="1" id="KW-1133">Transmembrane helix</keyword>
<gene>
    <name evidence="2" type="ORF">RIF29_22049</name>
</gene>
<keyword evidence="1" id="KW-0472">Membrane</keyword>
<evidence type="ECO:0000313" key="2">
    <source>
        <dbReference type="EMBL" id="KAK7269325.1"/>
    </source>
</evidence>
<name>A0AAN9F8L5_CROPI</name>
<evidence type="ECO:0000256" key="1">
    <source>
        <dbReference type="SAM" id="Phobius"/>
    </source>
</evidence>
<proteinExistence type="predicted"/>
<evidence type="ECO:0008006" key="4">
    <source>
        <dbReference type="Google" id="ProtNLM"/>
    </source>
</evidence>
<dbReference type="AlphaFoldDB" id="A0AAN9F8L5"/>
<protein>
    <recommendedName>
        <fullName evidence="4">Hexosyltransferase</fullName>
    </recommendedName>
</protein>
<evidence type="ECO:0000313" key="3">
    <source>
        <dbReference type="Proteomes" id="UP001372338"/>
    </source>
</evidence>
<dbReference type="Proteomes" id="UP001372338">
    <property type="component" value="Unassembled WGS sequence"/>
</dbReference>
<organism evidence="2 3">
    <name type="scientific">Crotalaria pallida</name>
    <name type="common">Smooth rattlebox</name>
    <name type="synonym">Crotalaria striata</name>
    <dbReference type="NCBI Taxonomy" id="3830"/>
    <lineage>
        <taxon>Eukaryota</taxon>
        <taxon>Viridiplantae</taxon>
        <taxon>Streptophyta</taxon>
        <taxon>Embryophyta</taxon>
        <taxon>Tracheophyta</taxon>
        <taxon>Spermatophyta</taxon>
        <taxon>Magnoliopsida</taxon>
        <taxon>eudicotyledons</taxon>
        <taxon>Gunneridae</taxon>
        <taxon>Pentapetalae</taxon>
        <taxon>rosids</taxon>
        <taxon>fabids</taxon>
        <taxon>Fabales</taxon>
        <taxon>Fabaceae</taxon>
        <taxon>Papilionoideae</taxon>
        <taxon>50 kb inversion clade</taxon>
        <taxon>genistoids sensu lato</taxon>
        <taxon>core genistoids</taxon>
        <taxon>Crotalarieae</taxon>
        <taxon>Crotalaria</taxon>
    </lineage>
</organism>
<accession>A0AAN9F8L5</accession>